<dbReference type="AlphaFoldDB" id="A0A5S9QC80"/>
<sequence length="206" mass="24036">MTQILRTSKDVRIIDNRLGFTFWRWQRHEINDVADKHLLVFAHDEGSVVGDTRVSQVPGDMNFLCPNDMALYSDFDIAIQYFDEYQKFGRIGYGEEYQNRYLSGFCAEELMASNDAVRRVIWRVELEHRMRQRQLADLVFVHACVRKNDQLDLAALLDVLPDIASYSSVAFHSSRRMFVPDDSAVVYLPKPVLRHQKQRRALDCFG</sequence>
<evidence type="ECO:0000313" key="1">
    <source>
        <dbReference type="EMBL" id="CAA0115252.1"/>
    </source>
</evidence>
<evidence type="ECO:0000313" key="2">
    <source>
        <dbReference type="Proteomes" id="UP000434580"/>
    </source>
</evidence>
<protein>
    <submittedName>
        <fullName evidence="1">Uncharacterized protein</fullName>
    </submittedName>
</protein>
<proteinExistence type="predicted"/>
<dbReference type="OrthoDB" id="9869122at2"/>
<dbReference type="Proteomes" id="UP000434580">
    <property type="component" value="Unassembled WGS sequence"/>
</dbReference>
<reference evidence="1 2" key="1">
    <citation type="submission" date="2019-11" db="EMBL/GenBank/DDBJ databases">
        <authorList>
            <person name="Holert J."/>
        </authorList>
    </citation>
    <scope>NUCLEOTIDE SEQUENCE [LARGE SCALE GENOMIC DNA]</scope>
    <source>
        <strain evidence="1">BC5_2</strain>
    </source>
</reference>
<dbReference type="EMBL" id="CACSII010000018">
    <property type="protein sequence ID" value="CAA0115252.1"/>
    <property type="molecule type" value="Genomic_DNA"/>
</dbReference>
<gene>
    <name evidence="1" type="ORF">DPBNPPHM_01909</name>
</gene>
<accession>A0A5S9QC80</accession>
<name>A0A5S9QC80_9GAMM</name>
<organism evidence="1 2">
    <name type="scientific">BD1-7 clade bacterium</name>
    <dbReference type="NCBI Taxonomy" id="2029982"/>
    <lineage>
        <taxon>Bacteria</taxon>
        <taxon>Pseudomonadati</taxon>
        <taxon>Pseudomonadota</taxon>
        <taxon>Gammaproteobacteria</taxon>
        <taxon>Cellvibrionales</taxon>
        <taxon>Spongiibacteraceae</taxon>
        <taxon>BD1-7 clade</taxon>
    </lineage>
</organism>